<feature type="compositionally biased region" description="Polar residues" evidence="1">
    <location>
        <begin position="51"/>
        <end position="88"/>
    </location>
</feature>
<reference evidence="2 3" key="2">
    <citation type="submission" date="2018-11" db="EMBL/GenBank/DDBJ databases">
        <authorList>
            <consortium name="Pathogen Informatics"/>
        </authorList>
    </citation>
    <scope>NUCLEOTIDE SEQUENCE [LARGE SCALE GENOMIC DNA]</scope>
    <source>
        <strain evidence="2 3">NST_G2</strain>
    </source>
</reference>
<protein>
    <submittedName>
        <fullName evidence="2 4">Uncharacterized protein</fullName>
    </submittedName>
</protein>
<gene>
    <name evidence="2" type="ORF">SSLN_LOCUS13554</name>
</gene>
<name>A0A183TAR0_SCHSO</name>
<evidence type="ECO:0000313" key="2">
    <source>
        <dbReference type="EMBL" id="VDL99939.1"/>
    </source>
</evidence>
<reference evidence="4" key="1">
    <citation type="submission" date="2016-06" db="UniProtKB">
        <authorList>
            <consortium name="WormBaseParasite"/>
        </authorList>
    </citation>
    <scope>IDENTIFICATION</scope>
</reference>
<organism evidence="4">
    <name type="scientific">Schistocephalus solidus</name>
    <name type="common">Tapeworm</name>
    <dbReference type="NCBI Taxonomy" id="70667"/>
    <lineage>
        <taxon>Eukaryota</taxon>
        <taxon>Metazoa</taxon>
        <taxon>Spiralia</taxon>
        <taxon>Lophotrochozoa</taxon>
        <taxon>Platyhelminthes</taxon>
        <taxon>Cestoda</taxon>
        <taxon>Eucestoda</taxon>
        <taxon>Diphyllobothriidea</taxon>
        <taxon>Diphyllobothriidae</taxon>
        <taxon>Schistocephalus</taxon>
    </lineage>
</organism>
<sequence>MARQDPRQINPENWEGFARITTVKKGAAIYEANQIAAAKAKRSARKLPVSRTYTANAQALPTQLPHSNRPDQTSSDAMQQQSHNSNFCLNLCQPAFGPPPPPPPAVTPGTNFPTPNIIAITPQYSTTVTSTTATTTKTLSPPPPLMVPRS</sequence>
<feature type="compositionally biased region" description="Low complexity" evidence="1">
    <location>
        <begin position="121"/>
        <end position="139"/>
    </location>
</feature>
<keyword evidence="3" id="KW-1185">Reference proteome</keyword>
<proteinExistence type="predicted"/>
<dbReference type="EMBL" id="UYSU01038183">
    <property type="protein sequence ID" value="VDL99939.1"/>
    <property type="molecule type" value="Genomic_DNA"/>
</dbReference>
<feature type="compositionally biased region" description="Pro residues" evidence="1">
    <location>
        <begin position="140"/>
        <end position="150"/>
    </location>
</feature>
<feature type="region of interest" description="Disordered" evidence="1">
    <location>
        <begin position="40"/>
        <end position="150"/>
    </location>
</feature>
<dbReference type="Proteomes" id="UP000275846">
    <property type="component" value="Unassembled WGS sequence"/>
</dbReference>
<accession>A0A183TAR0</accession>
<dbReference type="OrthoDB" id="6326277at2759"/>
<evidence type="ECO:0000313" key="4">
    <source>
        <dbReference type="WBParaSite" id="SSLN_0001407301-mRNA-1"/>
    </source>
</evidence>
<evidence type="ECO:0000313" key="3">
    <source>
        <dbReference type="Proteomes" id="UP000275846"/>
    </source>
</evidence>
<dbReference type="AlphaFoldDB" id="A0A183TAR0"/>
<dbReference type="WBParaSite" id="SSLN_0001407301-mRNA-1">
    <property type="protein sequence ID" value="SSLN_0001407301-mRNA-1"/>
    <property type="gene ID" value="SSLN_0001407301"/>
</dbReference>
<evidence type="ECO:0000256" key="1">
    <source>
        <dbReference type="SAM" id="MobiDB-lite"/>
    </source>
</evidence>
<feature type="compositionally biased region" description="Pro residues" evidence="1">
    <location>
        <begin position="96"/>
        <end position="106"/>
    </location>
</feature>